<dbReference type="EMBL" id="BNJQ01000034">
    <property type="protein sequence ID" value="GHP11388.1"/>
    <property type="molecule type" value="Genomic_DNA"/>
</dbReference>
<protein>
    <submittedName>
        <fullName evidence="2">Uncharacterized protein</fullName>
    </submittedName>
</protein>
<evidence type="ECO:0000256" key="1">
    <source>
        <dbReference type="SAM" id="MobiDB-lite"/>
    </source>
</evidence>
<reference evidence="2" key="1">
    <citation type="submission" date="2020-10" db="EMBL/GenBank/DDBJ databases">
        <title>Unveiling of a novel bifunctional photoreceptor, Dualchrome1, isolated from a cosmopolitan green alga.</title>
        <authorList>
            <person name="Suzuki S."/>
            <person name="Kawachi M."/>
        </authorList>
    </citation>
    <scope>NUCLEOTIDE SEQUENCE</scope>
    <source>
        <strain evidence="2">NIES 2893</strain>
    </source>
</reference>
<sequence length="905" mass="99109">MPRPRGSYARSVRETNELLTASRDSSRDVDTLVRTLAARAERHLSGSGAAGSPGGATSPYAHAQISQNQHARASTSPSFREHAQHSETATLPPRPPPEYTSGGYVGDLRYASSLPVPRSFAHYAHNNDARTYNDDAVLGKLAPSPMRAYQMNRHGEPYPATAAYRPTPPPTAEEAEDALAPWRDPYVSSASSPLPEHNPPPASYYGAAGTTGYVAPFAAQPQPFTYATSPPPPPPPHLVASNDAGHVRPLIAPPARAGAPHRNEAWMQHPPVNFLGEVREELEPPEDAVLRRKVTRAHRRTALVEELGESLRQLELDYKRREVEYATTTLEGAREWARSPRGRKTAKRKKAKAATIYARQLQCYKCVALWRDGRGQAHLRCIQDGTTTFELGKQLSNVATGFTVHMHPLEAAEAEYGRTARLRDAPRVILRCLASGRGWKRGRSLSFPLLTPIALLGEQSDEPPPADFRPRRTVGARTTGVPHLRRANARWDVVIAAEHAREAGRVVYAHSVASVGVVYAVEAANRFEGQDVAYSRWHTSDVDMHKKFVEDFNFTYVDCSYLRSFAANEQRSVQAFTQASFKDVQEHWYDSETCLFRLPEDEEHFGGSRFNGHIMEHCTFLFVDEGVGLFYRAVDGHDKIFYCFLPWAWGGSTRRLSLTPVPLRVVRFIGASASASTTLGILGSASQAQAALPMGKMQQVQKLFEEAMALADDPEKAEEVWTRAIAADPTIAAAFSNRGVTRLARGDAEGATADLMEAANLERKQFQYASGFTLCALGNAQGGKGDWRAAVESYEEATRDDFPGVQSLSTAYKALALYELDEKAQAIESARAVVNDNAAPEDVRDDMRAALVGFLHATGEDKGARELLSGLNLTERVKGYELLVGGGGWSPKAVSSVADAAEALK</sequence>
<gene>
    <name evidence="2" type="ORF">PPROV_001011600</name>
</gene>
<feature type="region of interest" description="Disordered" evidence="1">
    <location>
        <begin position="1"/>
        <end position="104"/>
    </location>
</feature>
<evidence type="ECO:0000313" key="2">
    <source>
        <dbReference type="EMBL" id="GHP11388.1"/>
    </source>
</evidence>
<proteinExistence type="predicted"/>
<dbReference type="Gene3D" id="1.25.40.10">
    <property type="entry name" value="Tetratricopeptide repeat domain"/>
    <property type="match status" value="1"/>
</dbReference>
<organism evidence="2 3">
    <name type="scientific">Pycnococcus provasolii</name>
    <dbReference type="NCBI Taxonomy" id="41880"/>
    <lineage>
        <taxon>Eukaryota</taxon>
        <taxon>Viridiplantae</taxon>
        <taxon>Chlorophyta</taxon>
        <taxon>Pseudoscourfieldiophyceae</taxon>
        <taxon>Pseudoscourfieldiales</taxon>
        <taxon>Pycnococcaceae</taxon>
        <taxon>Pycnococcus</taxon>
    </lineage>
</organism>
<dbReference type="AlphaFoldDB" id="A0A830HWS2"/>
<dbReference type="InterPro" id="IPR011990">
    <property type="entry name" value="TPR-like_helical_dom_sf"/>
</dbReference>
<dbReference type="SUPFAM" id="SSF48452">
    <property type="entry name" value="TPR-like"/>
    <property type="match status" value="1"/>
</dbReference>
<accession>A0A830HWS2</accession>
<name>A0A830HWS2_9CHLO</name>
<keyword evidence="3" id="KW-1185">Reference proteome</keyword>
<dbReference type="Proteomes" id="UP000660262">
    <property type="component" value="Unassembled WGS sequence"/>
</dbReference>
<evidence type="ECO:0000313" key="3">
    <source>
        <dbReference type="Proteomes" id="UP000660262"/>
    </source>
</evidence>
<comment type="caution">
    <text evidence="2">The sequence shown here is derived from an EMBL/GenBank/DDBJ whole genome shotgun (WGS) entry which is preliminary data.</text>
</comment>
<feature type="compositionally biased region" description="Polar residues" evidence="1">
    <location>
        <begin position="64"/>
        <end position="78"/>
    </location>
</feature>